<gene>
    <name evidence="3" type="ORF">BK672_25070</name>
</gene>
<evidence type="ECO:0000313" key="4">
    <source>
        <dbReference type="Proteomes" id="UP000283650"/>
    </source>
</evidence>
<dbReference type="Proteomes" id="UP000283650">
    <property type="component" value="Unassembled WGS sequence"/>
</dbReference>
<comment type="similarity">
    <text evidence="1">Belongs to the short-chain dehydrogenases/reductases (SDR) family.</text>
</comment>
<dbReference type="Gene3D" id="3.40.50.720">
    <property type="entry name" value="NAD(P)-binding Rossmann-like Domain"/>
    <property type="match status" value="1"/>
</dbReference>
<dbReference type="SUPFAM" id="SSF51735">
    <property type="entry name" value="NAD(P)-binding Rossmann-fold domains"/>
    <property type="match status" value="1"/>
</dbReference>
<keyword evidence="2" id="KW-0560">Oxidoreductase</keyword>
<reference evidence="3 4" key="1">
    <citation type="submission" date="2016-10" db="EMBL/GenBank/DDBJ databases">
        <title>Comparative genome analysis of multiple Pseudomonas spp. focuses on biocontrol and plant growth promoting traits.</title>
        <authorList>
            <person name="Tao X.-Y."/>
            <person name="Taylor C.G."/>
        </authorList>
    </citation>
    <scope>NUCLEOTIDE SEQUENCE [LARGE SCALE GENOMIC DNA]</scope>
    <source>
        <strain evidence="3 4">2F9</strain>
    </source>
</reference>
<evidence type="ECO:0000256" key="1">
    <source>
        <dbReference type="ARBA" id="ARBA00006484"/>
    </source>
</evidence>
<dbReference type="PANTHER" id="PTHR43669:SF3">
    <property type="entry name" value="ALCOHOL DEHYDROGENASE, PUTATIVE (AFU_ORTHOLOGUE AFUA_3G03445)-RELATED"/>
    <property type="match status" value="1"/>
</dbReference>
<proteinExistence type="inferred from homology"/>
<accession>A0A423MTQ5</accession>
<dbReference type="Pfam" id="PF00106">
    <property type="entry name" value="adh_short"/>
    <property type="match status" value="1"/>
</dbReference>
<dbReference type="RefSeq" id="WP_123376656.1">
    <property type="nucleotide sequence ID" value="NZ_MOBY01000032.1"/>
</dbReference>
<comment type="caution">
    <text evidence="3">The sequence shown here is derived from an EMBL/GenBank/DDBJ whole genome shotgun (WGS) entry which is preliminary data.</text>
</comment>
<dbReference type="PRINTS" id="PR00081">
    <property type="entry name" value="GDHRDH"/>
</dbReference>
<name>A0A423MTQ5_PSEFL</name>
<organism evidence="3 4">
    <name type="scientific">Pseudomonas fluorescens</name>
    <dbReference type="NCBI Taxonomy" id="294"/>
    <lineage>
        <taxon>Bacteria</taxon>
        <taxon>Pseudomonadati</taxon>
        <taxon>Pseudomonadota</taxon>
        <taxon>Gammaproteobacteria</taxon>
        <taxon>Pseudomonadales</taxon>
        <taxon>Pseudomonadaceae</taxon>
        <taxon>Pseudomonas</taxon>
    </lineage>
</organism>
<protein>
    <submittedName>
        <fullName evidence="3">Short-chain dehydrogenase</fullName>
    </submittedName>
</protein>
<dbReference type="GO" id="GO:0016491">
    <property type="term" value="F:oxidoreductase activity"/>
    <property type="evidence" value="ECO:0007669"/>
    <property type="project" value="UniProtKB-KW"/>
</dbReference>
<evidence type="ECO:0000256" key="2">
    <source>
        <dbReference type="ARBA" id="ARBA00023002"/>
    </source>
</evidence>
<dbReference type="InterPro" id="IPR002347">
    <property type="entry name" value="SDR_fam"/>
</dbReference>
<dbReference type="AlphaFoldDB" id="A0A423MTQ5"/>
<evidence type="ECO:0000313" key="3">
    <source>
        <dbReference type="EMBL" id="RON88762.1"/>
    </source>
</evidence>
<dbReference type="PANTHER" id="PTHR43669">
    <property type="entry name" value="5-KETO-D-GLUCONATE 5-REDUCTASE"/>
    <property type="match status" value="1"/>
</dbReference>
<dbReference type="InterPro" id="IPR036291">
    <property type="entry name" value="NAD(P)-bd_dom_sf"/>
</dbReference>
<dbReference type="EMBL" id="MOBY01000032">
    <property type="protein sequence ID" value="RON88762.1"/>
    <property type="molecule type" value="Genomic_DNA"/>
</dbReference>
<sequence length="272" mass="29291">MHTVTRNPTAGPRDKAGQRVFITGVSSGIGEALALLHLQNGHTVFGTSRRQPYGLMDYPDFHFRSFDLSRPSAMDELFEDNFASVLEQGVDRVFLNAGVSGNVPGRGAEFSLDELQHVLNVNVLANKAMLDLVLSSSRRPTTCVLSASMAGVRFRAGTLPYSLSKAALAALGGVYAEENPQVFFAVLGLCNVDTGLSRQVSFSQRTADFADLKSLQQRALAPGYMVSPAQRAKDMLAVIDAPDAYGIKSGIFVDMRTALADHQKTHSPLSQA</sequence>